<comment type="similarity">
    <text evidence="1 3">Belongs to the GTP cyclohydrolase I type 2/NIF3 family.</text>
</comment>
<dbReference type="RefSeq" id="WP_407031927.1">
    <property type="nucleotide sequence ID" value="NZ_JAQGEF010000014.1"/>
</dbReference>
<proteinExistence type="inferred from homology"/>
<dbReference type="PIRSF" id="PIRSF037489">
    <property type="entry name" value="UCP037489_NIF3_YqfO"/>
    <property type="match status" value="1"/>
</dbReference>
<dbReference type="SUPFAM" id="SSF102705">
    <property type="entry name" value="NIF3 (NGG1p interacting factor 3)-like"/>
    <property type="match status" value="1"/>
</dbReference>
<dbReference type="InterPro" id="IPR036069">
    <property type="entry name" value="DUF34/NIF3_sf"/>
</dbReference>
<accession>A0ABT4ULF9</accession>
<dbReference type="Gene3D" id="3.30.70.120">
    <property type="match status" value="1"/>
</dbReference>
<dbReference type="InterPro" id="IPR017221">
    <property type="entry name" value="DUF34/NIF3_bac"/>
</dbReference>
<reference evidence="4 5" key="1">
    <citation type="submission" date="2022-12" db="EMBL/GenBank/DDBJ databases">
        <title>Chitinophagaceae gen. sp. nov., a new member of the family Chitinophagaceae, isolated from soil in a chemical factory.</title>
        <authorList>
            <person name="Ke Z."/>
        </authorList>
    </citation>
    <scope>NUCLEOTIDE SEQUENCE [LARGE SCALE GENOMIC DNA]</scope>
    <source>
        <strain evidence="4 5">LY-5</strain>
    </source>
</reference>
<evidence type="ECO:0000313" key="5">
    <source>
        <dbReference type="Proteomes" id="UP001210231"/>
    </source>
</evidence>
<comment type="caution">
    <text evidence="4">The sequence shown here is derived from an EMBL/GenBank/DDBJ whole genome shotgun (WGS) entry which is preliminary data.</text>
</comment>
<dbReference type="Proteomes" id="UP001210231">
    <property type="component" value="Unassembled WGS sequence"/>
</dbReference>
<dbReference type="EMBL" id="JAQGEF010000014">
    <property type="protein sequence ID" value="MDA3615600.1"/>
    <property type="molecule type" value="Genomic_DNA"/>
</dbReference>
<name>A0ABT4ULF9_9BACT</name>
<dbReference type="PANTHER" id="PTHR13799">
    <property type="entry name" value="NGG1 INTERACTING FACTOR 3"/>
    <property type="match status" value="1"/>
</dbReference>
<protein>
    <recommendedName>
        <fullName evidence="3">GTP cyclohydrolase 1 type 2 homolog</fullName>
    </recommendedName>
</protein>
<dbReference type="Pfam" id="PF01784">
    <property type="entry name" value="DUF34_NIF3"/>
    <property type="match status" value="1"/>
</dbReference>
<gene>
    <name evidence="4" type="ORF">O3P16_12335</name>
</gene>
<sequence>MNINNSITDIITTLEASFPVSYQESYDNCGLIVGNYNNNCTGILCALDCTEKVVEEAINLKCNLIITHHPLIFSGIKKLSTDNYINRTIVLAIKNNINIYAIHTNLDNFINGVNSYIFRQLRTVNKTLNILKPKSGLLCKLYTYVPNTHLTLVRDELFKSGAGQIGNYSSCSFNTEGTGTFKPLQDANPFIGNAGGDMENVSETKLEVIFPVHKKNAIIKSLNQAHPYESVAYEIITLENENPEIGSGMISQLESPIEETDLLALLKATFNLPVIKHTALSGKPVKKIAVCGGAGSFLIKDAIAAKADVFITSDLKYHEFFDADNKILLIDIGHWESEQFTINLIVDFLNNKFPNFATFIAGEKTNPVNYYI</sequence>
<dbReference type="InterPro" id="IPR015867">
    <property type="entry name" value="N-reg_PII/ATP_PRibTrfase_C"/>
</dbReference>
<dbReference type="InterPro" id="IPR002678">
    <property type="entry name" value="DUF34/NIF3"/>
</dbReference>
<dbReference type="PANTHER" id="PTHR13799:SF14">
    <property type="entry name" value="GTP CYCLOHYDROLASE 1 TYPE 2 HOMOLOG"/>
    <property type="match status" value="1"/>
</dbReference>
<evidence type="ECO:0000256" key="3">
    <source>
        <dbReference type="PIRNR" id="PIRNR037489"/>
    </source>
</evidence>
<evidence type="ECO:0000256" key="1">
    <source>
        <dbReference type="ARBA" id="ARBA00006964"/>
    </source>
</evidence>
<keyword evidence="2 3" id="KW-0479">Metal-binding</keyword>
<dbReference type="Gene3D" id="3.40.1390.30">
    <property type="entry name" value="NIF3 (NGG1p interacting factor 3)-like"/>
    <property type="match status" value="1"/>
</dbReference>
<evidence type="ECO:0000256" key="2">
    <source>
        <dbReference type="ARBA" id="ARBA00022723"/>
    </source>
</evidence>
<dbReference type="NCBIfam" id="TIGR00486">
    <property type="entry name" value="YbgI_SA1388"/>
    <property type="match status" value="1"/>
</dbReference>
<organism evidence="4 5">
    <name type="scientific">Polluticaenibacter yanchengensis</name>
    <dbReference type="NCBI Taxonomy" id="3014562"/>
    <lineage>
        <taxon>Bacteria</taxon>
        <taxon>Pseudomonadati</taxon>
        <taxon>Bacteroidota</taxon>
        <taxon>Chitinophagia</taxon>
        <taxon>Chitinophagales</taxon>
        <taxon>Chitinophagaceae</taxon>
        <taxon>Polluticaenibacter</taxon>
    </lineage>
</organism>
<evidence type="ECO:0000313" key="4">
    <source>
        <dbReference type="EMBL" id="MDA3615600.1"/>
    </source>
</evidence>
<keyword evidence="5" id="KW-1185">Reference proteome</keyword>